<dbReference type="InterPro" id="IPR002818">
    <property type="entry name" value="DJ-1/PfpI"/>
</dbReference>
<dbReference type="Gene3D" id="3.40.50.880">
    <property type="match status" value="1"/>
</dbReference>
<dbReference type="AlphaFoldDB" id="A0A2W5VE49"/>
<dbReference type="SUPFAM" id="SSF52317">
    <property type="entry name" value="Class I glutamine amidotransferase-like"/>
    <property type="match status" value="1"/>
</dbReference>
<dbReference type="InterPro" id="IPR052158">
    <property type="entry name" value="INH-QAR"/>
</dbReference>
<dbReference type="PANTHER" id="PTHR43130">
    <property type="entry name" value="ARAC-FAMILY TRANSCRIPTIONAL REGULATOR"/>
    <property type="match status" value="1"/>
</dbReference>
<dbReference type="InterPro" id="IPR029062">
    <property type="entry name" value="Class_I_gatase-like"/>
</dbReference>
<sequence>MARRSRPRSVRQTLTRSASMSLERRTLLAGFAGAAALSPSLVLEAAAAALQSSQSDAQARAAEAHERLMQVPGLRMHGDEEVAMLLYPGFTALDLVGPHYFFGSMMGAKVHLVTNQANLAPVASDLGLAIAPTMTLADCPADLSVLFCPGGTYGTIAAASDRPTLDFLRDRAGKARCVASVCTGSIILGAAGLLKGRKATSHWVARDKLTHFGAIPTDQRVVRDGDVITGAGVSAGLDLGLAIVEIFRGRSYAEALMLQAEYSPEPPFAGGTPAKTDPAIAGPMRDMFSGFRDQIDQLGAPS</sequence>
<name>A0A2W5VE49_9CAUL</name>
<dbReference type="EMBL" id="QFQZ01000008">
    <property type="protein sequence ID" value="PZR36163.1"/>
    <property type="molecule type" value="Genomic_DNA"/>
</dbReference>
<dbReference type="Pfam" id="PF01965">
    <property type="entry name" value="DJ-1_PfpI"/>
    <property type="match status" value="1"/>
</dbReference>
<dbReference type="PANTHER" id="PTHR43130:SF2">
    <property type="entry name" value="DJ-1_PFPI DOMAIN-CONTAINING PROTEIN"/>
    <property type="match status" value="1"/>
</dbReference>
<accession>A0A2W5VE49</accession>
<dbReference type="GO" id="GO:0006355">
    <property type="term" value="P:regulation of DNA-templated transcription"/>
    <property type="evidence" value="ECO:0007669"/>
    <property type="project" value="TreeGrafter"/>
</dbReference>
<dbReference type="RefSeq" id="WP_304274431.1">
    <property type="nucleotide sequence ID" value="NZ_QFQZ01000008.1"/>
</dbReference>
<comment type="caution">
    <text evidence="2">The sequence shown here is derived from an EMBL/GenBank/DDBJ whole genome shotgun (WGS) entry which is preliminary data.</text>
</comment>
<evidence type="ECO:0000259" key="1">
    <source>
        <dbReference type="Pfam" id="PF01965"/>
    </source>
</evidence>
<protein>
    <submittedName>
        <fullName evidence="2">DJ-1/PfpI family protein</fullName>
    </submittedName>
</protein>
<reference evidence="2 3" key="1">
    <citation type="submission" date="2017-08" db="EMBL/GenBank/DDBJ databases">
        <title>Infants hospitalized years apart are colonized by the same room-sourced microbial strains.</title>
        <authorList>
            <person name="Brooks B."/>
            <person name="Olm M.R."/>
            <person name="Firek B.A."/>
            <person name="Baker R."/>
            <person name="Thomas B.C."/>
            <person name="Morowitz M.J."/>
            <person name="Banfield J.F."/>
        </authorList>
    </citation>
    <scope>NUCLEOTIDE SEQUENCE [LARGE SCALE GENOMIC DNA]</scope>
    <source>
        <strain evidence="2">S2_003_000_R2_4</strain>
    </source>
</reference>
<feature type="domain" description="DJ-1/PfpI" evidence="1">
    <location>
        <begin position="81"/>
        <end position="245"/>
    </location>
</feature>
<organism evidence="2 3">
    <name type="scientific">Caulobacter segnis</name>
    <dbReference type="NCBI Taxonomy" id="88688"/>
    <lineage>
        <taxon>Bacteria</taxon>
        <taxon>Pseudomonadati</taxon>
        <taxon>Pseudomonadota</taxon>
        <taxon>Alphaproteobacteria</taxon>
        <taxon>Caulobacterales</taxon>
        <taxon>Caulobacteraceae</taxon>
        <taxon>Caulobacter</taxon>
    </lineage>
</organism>
<dbReference type="CDD" id="cd03139">
    <property type="entry name" value="GATase1_PfpI_2"/>
    <property type="match status" value="1"/>
</dbReference>
<evidence type="ECO:0000313" key="3">
    <source>
        <dbReference type="Proteomes" id="UP000249393"/>
    </source>
</evidence>
<proteinExistence type="predicted"/>
<gene>
    <name evidence="2" type="ORF">DI526_04200</name>
</gene>
<dbReference type="Proteomes" id="UP000249393">
    <property type="component" value="Unassembled WGS sequence"/>
</dbReference>
<evidence type="ECO:0000313" key="2">
    <source>
        <dbReference type="EMBL" id="PZR36163.1"/>
    </source>
</evidence>